<dbReference type="Pfam" id="PF04397">
    <property type="entry name" value="LytTR"/>
    <property type="match status" value="1"/>
</dbReference>
<keyword evidence="1" id="KW-0472">Membrane</keyword>
<dbReference type="RefSeq" id="WP_161433328.1">
    <property type="nucleotide sequence ID" value="NZ_WXYO01000001.1"/>
</dbReference>
<gene>
    <name evidence="3" type="ORF">GTQ38_00825</name>
</gene>
<dbReference type="InterPro" id="IPR007492">
    <property type="entry name" value="LytTR_DNA-bd_dom"/>
</dbReference>
<dbReference type="InterPro" id="IPR046947">
    <property type="entry name" value="LytR-like"/>
</dbReference>
<feature type="domain" description="HTH LytTR-type" evidence="2">
    <location>
        <begin position="149"/>
        <end position="253"/>
    </location>
</feature>
<dbReference type="PROSITE" id="PS50930">
    <property type="entry name" value="HTH_LYTTR"/>
    <property type="match status" value="1"/>
</dbReference>
<evidence type="ECO:0000259" key="2">
    <source>
        <dbReference type="PROSITE" id="PS50930"/>
    </source>
</evidence>
<evidence type="ECO:0000313" key="4">
    <source>
        <dbReference type="Proteomes" id="UP000475249"/>
    </source>
</evidence>
<dbReference type="AlphaFoldDB" id="A0A6L9E7B9"/>
<dbReference type="PANTHER" id="PTHR37299:SF1">
    <property type="entry name" value="STAGE 0 SPORULATION PROTEIN A HOMOLOG"/>
    <property type="match status" value="1"/>
</dbReference>
<dbReference type="SMART" id="SM00850">
    <property type="entry name" value="LytTR"/>
    <property type="match status" value="1"/>
</dbReference>
<feature type="transmembrane region" description="Helical" evidence="1">
    <location>
        <begin position="12"/>
        <end position="28"/>
    </location>
</feature>
<feature type="transmembrane region" description="Helical" evidence="1">
    <location>
        <begin position="43"/>
        <end position="63"/>
    </location>
</feature>
<dbReference type="GO" id="GO:0003677">
    <property type="term" value="F:DNA binding"/>
    <property type="evidence" value="ECO:0007669"/>
    <property type="project" value="InterPro"/>
</dbReference>
<feature type="transmembrane region" description="Helical" evidence="1">
    <location>
        <begin position="113"/>
        <end position="132"/>
    </location>
</feature>
<evidence type="ECO:0000313" key="3">
    <source>
        <dbReference type="EMBL" id="NAS10524.1"/>
    </source>
</evidence>
<dbReference type="Gene3D" id="2.40.50.1020">
    <property type="entry name" value="LytTr DNA-binding domain"/>
    <property type="match status" value="1"/>
</dbReference>
<dbReference type="GO" id="GO:0000156">
    <property type="term" value="F:phosphorelay response regulator activity"/>
    <property type="evidence" value="ECO:0007669"/>
    <property type="project" value="InterPro"/>
</dbReference>
<reference evidence="3 4" key="1">
    <citation type="submission" date="2020-01" db="EMBL/GenBank/DDBJ databases">
        <title>Bacteria diversity of Porities sp.</title>
        <authorList>
            <person name="Wang G."/>
        </authorList>
    </citation>
    <scope>NUCLEOTIDE SEQUENCE [LARGE SCALE GENOMIC DNA]</scope>
    <source>
        <strain evidence="3 4">R33</strain>
    </source>
</reference>
<evidence type="ECO:0000256" key="1">
    <source>
        <dbReference type="SAM" id="Phobius"/>
    </source>
</evidence>
<sequence>MIDFAQRNKKLVGLPIAIALILASFIFWRENELRDQVPLFKVILWQMAIWIPWILGFAVLDRALRLTQDSKYRSVKILALCAGLIALHFGWFFMISSNFSPYIGQYGCRFGVFRYFFVFWTFIDIVLLWFVVDKLQSKSPEEASLPFRLELTRGNNTYFCEPSQIHYLASENYYTKLFTTEGVFVMRKPLKYFQELLPQQIFKKIHRSTIINVNHVSELARGQNSKLDVIMKDGTRRRVSRNFAKDISNFFKSRTA</sequence>
<proteinExistence type="predicted"/>
<keyword evidence="1" id="KW-0812">Transmembrane</keyword>
<dbReference type="Proteomes" id="UP000475249">
    <property type="component" value="Unassembled WGS sequence"/>
</dbReference>
<dbReference type="EMBL" id="WXYO01000001">
    <property type="protein sequence ID" value="NAS10524.1"/>
    <property type="molecule type" value="Genomic_DNA"/>
</dbReference>
<protein>
    <recommendedName>
        <fullName evidence="2">HTH LytTR-type domain-containing protein</fullName>
    </recommendedName>
</protein>
<organism evidence="3 4">
    <name type="scientific">Poritiphilus flavus</name>
    <dbReference type="NCBI Taxonomy" id="2697053"/>
    <lineage>
        <taxon>Bacteria</taxon>
        <taxon>Pseudomonadati</taxon>
        <taxon>Bacteroidota</taxon>
        <taxon>Flavobacteriia</taxon>
        <taxon>Flavobacteriales</taxon>
        <taxon>Flavobacteriaceae</taxon>
        <taxon>Poritiphilus</taxon>
    </lineage>
</organism>
<dbReference type="PANTHER" id="PTHR37299">
    <property type="entry name" value="TRANSCRIPTIONAL REGULATOR-RELATED"/>
    <property type="match status" value="1"/>
</dbReference>
<name>A0A6L9E7B9_9FLAO</name>
<accession>A0A6L9E7B9</accession>
<keyword evidence="4" id="KW-1185">Reference proteome</keyword>
<feature type="transmembrane region" description="Helical" evidence="1">
    <location>
        <begin position="75"/>
        <end position="93"/>
    </location>
</feature>
<comment type="caution">
    <text evidence="3">The sequence shown here is derived from an EMBL/GenBank/DDBJ whole genome shotgun (WGS) entry which is preliminary data.</text>
</comment>
<keyword evidence="1" id="KW-1133">Transmembrane helix</keyword>